<evidence type="ECO:0000313" key="3">
    <source>
        <dbReference type="Proteomes" id="UP000605992"/>
    </source>
</evidence>
<protein>
    <submittedName>
        <fullName evidence="2">Uncharacterized protein</fullName>
    </submittedName>
</protein>
<accession>A0A8J3V2L6</accession>
<dbReference type="SUPFAM" id="SSF52266">
    <property type="entry name" value="SGNH hydrolase"/>
    <property type="match status" value="1"/>
</dbReference>
<reference evidence="2" key="1">
    <citation type="submission" date="2021-01" db="EMBL/GenBank/DDBJ databases">
        <title>Whole genome shotgun sequence of Planotetraspora thailandica NBRC 104271.</title>
        <authorList>
            <person name="Komaki H."/>
            <person name="Tamura T."/>
        </authorList>
    </citation>
    <scope>NUCLEOTIDE SEQUENCE</scope>
    <source>
        <strain evidence="2">NBRC 104271</strain>
    </source>
</reference>
<sequence length="615" mass="65771">MRPPRRLSRWRLVLIGLVTVLTATMLVSIPASADGPILLPTTPPVRPTLSPPPPTFFPTPTPGFPPGSTPPLHLCPPDCAPMPTVKIAGAGDSYTSGEGATWDHKYVTFPDGSEDFRHQSGYAPLALAWDYLQSARYGGQYTVQPDVISHTWGTGNSDRFIFNASSGAKVSHLTDVQFEDESHPDITEVRNVSQLSGVPRDLDIFYFGLGGNDANFGPLMRMVLIGHYSTATAGNYVNRREAQARLVHYKVQQLMDNMPQVSANIEQGLVNVMNATDHAEIVAALYPLAVKPSGNVDHNQIGGLAMDEIYPFVVAVNKAITDAVDRFRARFPQRKVHVFDPNTAGPNGTSVVSGHEVGQPDSYFNGVISRFGLLARGKIFNALQESFHPNEFGAVAIGRALANWMAGKFPSLFPNGPDFNRVITNPRASVDDPEADQQLEEWASTNLGKLCDGDSIDSICHFIGPDGQLTIPLEVLLNPIPLEPIPGAPRVVGPWGSGGSGGGGSSGGPAPSSWIPATYSSAPSGVPGPGGITNTPTGDPCDLIVKTAEPGLQVAVSTSTLSGGILREPMDITYVHFLTTDKADPCKKGEKIDPEKLREQAEAWLNGGPLPEWPE</sequence>
<organism evidence="2 3">
    <name type="scientific">Planotetraspora thailandica</name>
    <dbReference type="NCBI Taxonomy" id="487172"/>
    <lineage>
        <taxon>Bacteria</taxon>
        <taxon>Bacillati</taxon>
        <taxon>Actinomycetota</taxon>
        <taxon>Actinomycetes</taxon>
        <taxon>Streptosporangiales</taxon>
        <taxon>Streptosporangiaceae</taxon>
        <taxon>Planotetraspora</taxon>
    </lineage>
</organism>
<proteinExistence type="predicted"/>
<name>A0A8J3V2L6_9ACTN</name>
<keyword evidence="3" id="KW-1185">Reference proteome</keyword>
<evidence type="ECO:0000313" key="2">
    <source>
        <dbReference type="EMBL" id="GII56589.1"/>
    </source>
</evidence>
<feature type="compositionally biased region" description="Gly residues" evidence="1">
    <location>
        <begin position="495"/>
        <end position="507"/>
    </location>
</feature>
<dbReference type="InterPro" id="IPR036514">
    <property type="entry name" value="SGNH_hydro_sf"/>
</dbReference>
<feature type="region of interest" description="Disordered" evidence="1">
    <location>
        <begin position="494"/>
        <end position="514"/>
    </location>
</feature>
<dbReference type="AlphaFoldDB" id="A0A8J3V2L6"/>
<dbReference type="Proteomes" id="UP000605992">
    <property type="component" value="Unassembled WGS sequence"/>
</dbReference>
<gene>
    <name evidence="2" type="ORF">Pth03_49780</name>
</gene>
<evidence type="ECO:0000256" key="1">
    <source>
        <dbReference type="SAM" id="MobiDB-lite"/>
    </source>
</evidence>
<dbReference type="Gene3D" id="3.40.50.1110">
    <property type="entry name" value="SGNH hydrolase"/>
    <property type="match status" value="1"/>
</dbReference>
<comment type="caution">
    <text evidence="2">The sequence shown here is derived from an EMBL/GenBank/DDBJ whole genome shotgun (WGS) entry which is preliminary data.</text>
</comment>
<dbReference type="EMBL" id="BOOR01000037">
    <property type="protein sequence ID" value="GII56589.1"/>
    <property type="molecule type" value="Genomic_DNA"/>
</dbReference>